<dbReference type="PANTHER" id="PTHR15454">
    <property type="entry name" value="NISCHARIN RELATED"/>
    <property type="match status" value="1"/>
</dbReference>
<feature type="compositionally biased region" description="Low complexity" evidence="4">
    <location>
        <begin position="1004"/>
        <end position="1014"/>
    </location>
</feature>
<keyword evidence="2" id="KW-0677">Repeat</keyword>
<feature type="region of interest" description="Disordered" evidence="4">
    <location>
        <begin position="976"/>
        <end position="1022"/>
    </location>
</feature>
<feature type="region of interest" description="Disordered" evidence="4">
    <location>
        <begin position="643"/>
        <end position="682"/>
    </location>
</feature>
<feature type="compositionally biased region" description="Polar residues" evidence="4">
    <location>
        <begin position="927"/>
        <end position="952"/>
    </location>
</feature>
<organism evidence="5 6">
    <name type="scientific">Anaeramoeba flamelloides</name>
    <dbReference type="NCBI Taxonomy" id="1746091"/>
    <lineage>
        <taxon>Eukaryota</taxon>
        <taxon>Metamonada</taxon>
        <taxon>Anaeramoebidae</taxon>
        <taxon>Anaeramoeba</taxon>
    </lineage>
</organism>
<name>A0AAV7YYQ0_9EUKA</name>
<gene>
    <name evidence="5" type="ORF">M0812_19997</name>
</gene>
<evidence type="ECO:0000256" key="3">
    <source>
        <dbReference type="SAM" id="Coils"/>
    </source>
</evidence>
<feature type="region of interest" description="Disordered" evidence="4">
    <location>
        <begin position="820"/>
        <end position="952"/>
    </location>
</feature>
<accession>A0AAV7YYQ0</accession>
<feature type="compositionally biased region" description="Basic and acidic residues" evidence="4">
    <location>
        <begin position="607"/>
        <end position="620"/>
    </location>
</feature>
<dbReference type="SUPFAM" id="SSF52058">
    <property type="entry name" value="L domain-like"/>
    <property type="match status" value="2"/>
</dbReference>
<feature type="compositionally biased region" description="Acidic residues" evidence="4">
    <location>
        <begin position="670"/>
        <end position="682"/>
    </location>
</feature>
<dbReference type="PROSITE" id="PS51450">
    <property type="entry name" value="LRR"/>
    <property type="match status" value="1"/>
</dbReference>
<dbReference type="EMBL" id="JANTQA010000045">
    <property type="protein sequence ID" value="KAJ3433941.1"/>
    <property type="molecule type" value="Genomic_DNA"/>
</dbReference>
<dbReference type="Proteomes" id="UP001146793">
    <property type="component" value="Unassembled WGS sequence"/>
</dbReference>
<sequence length="1343" mass="156643">MSNSRVTKVLSEDQFLKDLHSHLIEHWKEINKGSYLKLSLKNINFLNKQKKNIKKINVPTKSGRIFRNKSTTELISELFWFITKLKALKISAPKHVNHSYNISLSSFIKLRKLEIQSGKLSSFQGFHKKVLPNLLDLTIVNNVISSLSEIFTQEAENSKITYSSSLDSLSCPYNQLNEIDDSLQNIISLKHLDLSHNNISKVQNLQKNINLVSLNLGHNRFVTSKGIRGQLGNIVELLIDHNSLEKLDDLSFMYSVRILNISGNLISSFLEIQKLKKLQQLELLQLSNNPICKVKDYEKIIVSIFCDHPALEQLDGEDIIDLKKEIRLQMKREEDSNYEIKTYDLERIEQENSQFLKETLETIKKKRKRINAQITDSNNLQNENLLKSQIILPNNQEMLDENNLKNEINQWNDKRKKKLGIVMKNVSNFRLKIEKMKSTKQKDWLRYYLDEIKLVRFFDKSELKEKELMENQKQQQQLLFEKKRKEKFLLEKKQKEEKGIEKGIEKEKERKNKKEEQVEKTKNENVWGSVSENSKEKEKEKEIPKIKNENDKENKTDNYENGNDHKTEINMENENVNEDEEKSPDYPIENPNANQAETKPLKTPQVDNRKEGDQDEKITFEEQDYQTFDVELINSYILNKRKKQYKRMKRKEKRKNNKNEINSSDSIDSSNDEIESSSEEENEIVQLTISSMLLIDSEHDFKIKIDDIDSVKKVKNVENIIAIIYFPNQSTKNEKTNNNNNNDDDDDKDKKKKPRKKKVRRYDILNEKNTNNIISIITTIKEEKEKSKRQQEQEKIMKQERINSAKKNLNQNSHLISNENDLDLKSQNSQTNSQRSQTKSQTNSQISQANSQKSQTNSQTNSQISQTNSQKSQTNSQRSQTKSQTNSQISQTNSQKSQTNSQTNSQISQTNSQKSQTKSQTNSQISHTNSQNSKTTQTISNNTKSQLNINNNKGKTIDEHKAVSSEQEDINNLYGSSESEIDTNDNTSINKDNSSSFSVDTWGSSELNSSSSKEQTSKKQEIKKEQIDNFLNELKKIKTIQDYLSIPKQLKLYLDVIYIKDKKESINLSLTTTFIKAGNPIIEEEPCYLVLTNKFVYLFLQNKNIKENLAWKKKIGTMKQIIWGFGQQYFRMDFSGNSNFIFFTRNSDITFNFTNEPRYFPRNMNQMGHDVIIIQSFSKQIIQKELTLQTKKFTLLQQLQNPTKQFISLYSAVYQELKNGKRINKSIFITQDLFIKCTEDLSKGPDNPIQKKSYEQFQDVQFYLLKDLSKISVRSSKPGEMKILFLAGNGKNSKQLMKLYIPVPLEFERIIRQLESCYQKYFKTNSSPIIISEPFQTKKLINK</sequence>
<feature type="compositionally biased region" description="Polar residues" evidence="4">
    <location>
        <begin position="976"/>
        <end position="1003"/>
    </location>
</feature>
<feature type="compositionally biased region" description="Basic and acidic residues" evidence="4">
    <location>
        <begin position="533"/>
        <end position="569"/>
    </location>
</feature>
<evidence type="ECO:0000313" key="5">
    <source>
        <dbReference type="EMBL" id="KAJ3433941.1"/>
    </source>
</evidence>
<feature type="coiled-coil region" evidence="3">
    <location>
        <begin position="353"/>
        <end position="414"/>
    </location>
</feature>
<feature type="coiled-coil region" evidence="3">
    <location>
        <begin position="780"/>
        <end position="808"/>
    </location>
</feature>
<evidence type="ECO:0000256" key="2">
    <source>
        <dbReference type="ARBA" id="ARBA00022737"/>
    </source>
</evidence>
<comment type="caution">
    <text evidence="5">The sequence shown here is derived from an EMBL/GenBank/DDBJ whole genome shotgun (WGS) entry which is preliminary data.</text>
</comment>
<feature type="region of interest" description="Disordered" evidence="4">
    <location>
        <begin position="507"/>
        <end position="624"/>
    </location>
</feature>
<feature type="compositionally biased region" description="Basic and acidic residues" evidence="4">
    <location>
        <begin position="507"/>
        <end position="523"/>
    </location>
</feature>
<evidence type="ECO:0000256" key="1">
    <source>
        <dbReference type="ARBA" id="ARBA00022614"/>
    </source>
</evidence>
<feature type="compositionally biased region" description="Basic residues" evidence="4">
    <location>
        <begin position="750"/>
        <end position="760"/>
    </location>
</feature>
<keyword evidence="1" id="KW-0433">Leucine-rich repeat</keyword>
<dbReference type="InterPro" id="IPR001611">
    <property type="entry name" value="Leu-rich_rpt"/>
</dbReference>
<evidence type="ECO:0000256" key="4">
    <source>
        <dbReference type="SAM" id="MobiDB-lite"/>
    </source>
</evidence>
<dbReference type="Gene3D" id="3.80.10.10">
    <property type="entry name" value="Ribonuclease Inhibitor"/>
    <property type="match status" value="2"/>
</dbReference>
<protein>
    <submittedName>
        <fullName evidence="5">Antigen bsp</fullName>
    </submittedName>
</protein>
<feature type="compositionally biased region" description="Basic residues" evidence="4">
    <location>
        <begin position="643"/>
        <end position="656"/>
    </location>
</feature>
<feature type="compositionally biased region" description="Low complexity" evidence="4">
    <location>
        <begin position="659"/>
        <end position="669"/>
    </location>
</feature>
<proteinExistence type="predicted"/>
<evidence type="ECO:0000313" key="6">
    <source>
        <dbReference type="Proteomes" id="UP001146793"/>
    </source>
</evidence>
<dbReference type="GO" id="GO:0005737">
    <property type="term" value="C:cytoplasm"/>
    <property type="evidence" value="ECO:0007669"/>
    <property type="project" value="TreeGrafter"/>
</dbReference>
<feature type="region of interest" description="Disordered" evidence="4">
    <location>
        <begin position="731"/>
        <end position="764"/>
    </location>
</feature>
<reference evidence="5" key="1">
    <citation type="submission" date="2022-08" db="EMBL/GenBank/DDBJ databases">
        <title>Novel sulphate-reducing endosymbionts in the free-living metamonad Anaeramoeba.</title>
        <authorList>
            <person name="Jerlstrom-Hultqvist J."/>
            <person name="Cepicka I."/>
            <person name="Gallot-Lavallee L."/>
            <person name="Salas-Leiva D."/>
            <person name="Curtis B.A."/>
            <person name="Zahonova K."/>
            <person name="Pipaliya S."/>
            <person name="Dacks J."/>
            <person name="Roger A.J."/>
        </authorList>
    </citation>
    <scope>NUCLEOTIDE SEQUENCE</scope>
    <source>
        <strain evidence="5">Busselton2</strain>
    </source>
</reference>
<feature type="compositionally biased region" description="Low complexity" evidence="4">
    <location>
        <begin position="826"/>
        <end position="926"/>
    </location>
</feature>
<dbReference type="InterPro" id="IPR032675">
    <property type="entry name" value="LRR_dom_sf"/>
</dbReference>
<keyword evidence="3" id="KW-0175">Coiled coil</keyword>